<evidence type="ECO:0000256" key="5">
    <source>
        <dbReference type="ARBA" id="ARBA00022723"/>
    </source>
</evidence>
<feature type="binding site" evidence="17">
    <location>
        <position position="260"/>
    </location>
    <ligand>
        <name>(6S)-NADPHX</name>
        <dbReference type="ChEBI" id="CHEBI:64076"/>
    </ligand>
</feature>
<keyword evidence="5 18" id="KW-0479">Metal-binding</keyword>
<dbReference type="PROSITE" id="PS51383">
    <property type="entry name" value="YJEF_C_3"/>
    <property type="match status" value="1"/>
</dbReference>
<reference evidence="22" key="1">
    <citation type="submission" date="2020-04" db="EMBL/GenBank/DDBJ databases">
        <title>Deep metagenomics examines the oral microbiome during advanced dental caries in children, revealing novel taxa and co-occurrences with host molecules.</title>
        <authorList>
            <person name="Baker J.L."/>
            <person name="Morton J.T."/>
            <person name="Dinis M."/>
            <person name="Alvarez R."/>
            <person name="Tran N.C."/>
            <person name="Knight R."/>
            <person name="Edlund A."/>
        </authorList>
    </citation>
    <scope>NUCLEOTIDE SEQUENCE</scope>
    <source>
        <strain evidence="22">JCVI_32_bin.14</strain>
    </source>
</reference>
<dbReference type="PROSITE" id="PS01050">
    <property type="entry name" value="YJEF_C_2"/>
    <property type="match status" value="1"/>
</dbReference>
<keyword evidence="11 18" id="KW-0413">Isomerase</keyword>
<accession>A0A930FPD0</accession>
<feature type="binding site" evidence="18">
    <location>
        <position position="127"/>
    </location>
    <ligand>
        <name>K(+)</name>
        <dbReference type="ChEBI" id="CHEBI:29103"/>
    </ligand>
</feature>
<comment type="function">
    <text evidence="14 19">Bifunctional enzyme that catalyzes the epimerization of the S- and R-forms of NAD(P)HX and the dehydration of the S-form of NAD(P)HX at the expense of ADP, which is converted to AMP. This allows the repair of both epimers of NAD(P)HX, a damaged form of NAD(P)H that is a result of enzymatic or heat-dependent hydration.</text>
</comment>
<dbReference type="CDD" id="cd01171">
    <property type="entry name" value="YXKO-related"/>
    <property type="match status" value="1"/>
</dbReference>
<comment type="catalytic activity">
    <reaction evidence="16 17 19">
        <text>(6S)-NADPHX + ADP = AMP + phosphate + NADPH + H(+)</text>
        <dbReference type="Rhea" id="RHEA:32235"/>
        <dbReference type="ChEBI" id="CHEBI:15378"/>
        <dbReference type="ChEBI" id="CHEBI:43474"/>
        <dbReference type="ChEBI" id="CHEBI:57783"/>
        <dbReference type="ChEBI" id="CHEBI:64076"/>
        <dbReference type="ChEBI" id="CHEBI:456215"/>
        <dbReference type="ChEBI" id="CHEBI:456216"/>
        <dbReference type="EC" id="4.2.1.136"/>
    </reaction>
</comment>
<dbReference type="Proteomes" id="UP000757890">
    <property type="component" value="Unassembled WGS sequence"/>
</dbReference>
<protein>
    <recommendedName>
        <fullName evidence="19">Bifunctional NAD(P)H-hydrate repair enzyme</fullName>
    </recommendedName>
    <alternativeName>
        <fullName evidence="19">Nicotinamide nucleotide repair protein</fullName>
    </alternativeName>
    <domain>
        <recommendedName>
            <fullName evidence="19">ADP-dependent (S)-NAD(P)H-hydrate dehydratase</fullName>
            <ecNumber evidence="19">4.2.1.136</ecNumber>
        </recommendedName>
        <alternativeName>
            <fullName evidence="19">ADP-dependent NAD(P)HX dehydratase</fullName>
        </alternativeName>
    </domain>
    <domain>
        <recommendedName>
            <fullName evidence="19">NAD(P)H-hydrate epimerase</fullName>
            <ecNumber evidence="19">5.1.99.6</ecNumber>
        </recommendedName>
    </domain>
</protein>
<organism evidence="22 23">
    <name type="scientific">Dialister invisus</name>
    <dbReference type="NCBI Taxonomy" id="218538"/>
    <lineage>
        <taxon>Bacteria</taxon>
        <taxon>Bacillati</taxon>
        <taxon>Bacillota</taxon>
        <taxon>Negativicutes</taxon>
        <taxon>Veillonellales</taxon>
        <taxon>Veillonellaceae</taxon>
        <taxon>Dialister</taxon>
    </lineage>
</organism>
<comment type="similarity">
    <text evidence="3 19">In the N-terminal section; belongs to the NnrE/AIBP family.</text>
</comment>
<evidence type="ECO:0000256" key="9">
    <source>
        <dbReference type="ARBA" id="ARBA00022958"/>
    </source>
</evidence>
<dbReference type="InterPro" id="IPR036652">
    <property type="entry name" value="YjeF_N_dom_sf"/>
</dbReference>
<dbReference type="NCBIfam" id="TIGR00197">
    <property type="entry name" value="yjeF_nterm"/>
    <property type="match status" value="1"/>
</dbReference>
<dbReference type="GO" id="GO:0046496">
    <property type="term" value="P:nicotinamide nucleotide metabolic process"/>
    <property type="evidence" value="ECO:0007669"/>
    <property type="project" value="UniProtKB-UniRule"/>
</dbReference>
<evidence type="ECO:0000256" key="17">
    <source>
        <dbReference type="HAMAP-Rule" id="MF_01965"/>
    </source>
</evidence>
<evidence type="ECO:0000259" key="20">
    <source>
        <dbReference type="PROSITE" id="PS51383"/>
    </source>
</evidence>
<dbReference type="PROSITE" id="PS01049">
    <property type="entry name" value="YJEF_C_1"/>
    <property type="match status" value="1"/>
</dbReference>
<evidence type="ECO:0000256" key="19">
    <source>
        <dbReference type="PIRNR" id="PIRNR017184"/>
    </source>
</evidence>
<comment type="similarity">
    <text evidence="17">Belongs to the NnrD/CARKD family.</text>
</comment>
<dbReference type="Gene3D" id="3.40.50.10260">
    <property type="entry name" value="YjeF N-terminal domain"/>
    <property type="match status" value="1"/>
</dbReference>
<keyword evidence="12 17" id="KW-0456">Lyase</keyword>
<evidence type="ECO:0000256" key="12">
    <source>
        <dbReference type="ARBA" id="ARBA00023239"/>
    </source>
</evidence>
<evidence type="ECO:0000256" key="13">
    <source>
        <dbReference type="ARBA" id="ARBA00023268"/>
    </source>
</evidence>
<evidence type="ECO:0000256" key="15">
    <source>
        <dbReference type="ARBA" id="ARBA00048238"/>
    </source>
</evidence>
<evidence type="ECO:0000256" key="1">
    <source>
        <dbReference type="ARBA" id="ARBA00000013"/>
    </source>
</evidence>
<dbReference type="PROSITE" id="PS51385">
    <property type="entry name" value="YJEF_N"/>
    <property type="match status" value="1"/>
</dbReference>
<keyword evidence="8 17" id="KW-0521">NADP</keyword>
<dbReference type="Pfam" id="PF03853">
    <property type="entry name" value="YjeF_N"/>
    <property type="match status" value="1"/>
</dbReference>
<dbReference type="EMBL" id="JABZMK010000022">
    <property type="protein sequence ID" value="MBF1129391.1"/>
    <property type="molecule type" value="Genomic_DNA"/>
</dbReference>
<feature type="binding site" evidence="18">
    <location>
        <position position="163"/>
    </location>
    <ligand>
        <name>K(+)</name>
        <dbReference type="ChEBI" id="CHEBI:29103"/>
    </ligand>
</feature>
<comment type="function">
    <text evidence="17">Catalyzes the dehydration of the S-form of NAD(P)HX at the expense of ADP, which is converted to AMP. Together with NAD(P)HX epimerase, which catalyzes the epimerization of the S- and R-forms, the enzyme allows the repair of both epimers of NAD(P)HX, a damaged form of NAD(P)H that is a result of enzymatic or heat-dependent hydration.</text>
</comment>
<comment type="cofactor">
    <cofactor evidence="17">
        <name>Mg(2+)</name>
        <dbReference type="ChEBI" id="CHEBI:18420"/>
    </cofactor>
</comment>
<keyword evidence="13" id="KW-0511">Multifunctional enzyme</keyword>
<evidence type="ECO:0000313" key="22">
    <source>
        <dbReference type="EMBL" id="MBF1129391.1"/>
    </source>
</evidence>
<dbReference type="PANTHER" id="PTHR12592:SF0">
    <property type="entry name" value="ATP-DEPENDENT (S)-NAD(P)H-HYDRATE DEHYDRATASE"/>
    <property type="match status" value="1"/>
</dbReference>
<keyword evidence="6 17" id="KW-0547">Nucleotide-binding</keyword>
<dbReference type="NCBIfam" id="TIGR00196">
    <property type="entry name" value="yjeF_cterm"/>
    <property type="match status" value="1"/>
</dbReference>
<dbReference type="InterPro" id="IPR017953">
    <property type="entry name" value="Carbohydrate_kinase_pred_CS"/>
</dbReference>
<feature type="binding site" evidence="17">
    <location>
        <position position="380"/>
    </location>
    <ligand>
        <name>(6S)-NADPHX</name>
        <dbReference type="ChEBI" id="CHEBI:64076"/>
    </ligand>
</feature>
<evidence type="ECO:0000313" key="23">
    <source>
        <dbReference type="Proteomes" id="UP000757890"/>
    </source>
</evidence>
<dbReference type="EC" id="5.1.99.6" evidence="19"/>
<comment type="subunit">
    <text evidence="17">Homotetramer.</text>
</comment>
<dbReference type="GO" id="GO:0046872">
    <property type="term" value="F:metal ion binding"/>
    <property type="evidence" value="ECO:0007669"/>
    <property type="project" value="UniProtKB-UniRule"/>
</dbReference>
<feature type="binding site" evidence="17">
    <location>
        <position position="446"/>
    </location>
    <ligand>
        <name>AMP</name>
        <dbReference type="ChEBI" id="CHEBI:456215"/>
    </ligand>
</feature>
<evidence type="ECO:0000256" key="11">
    <source>
        <dbReference type="ARBA" id="ARBA00023235"/>
    </source>
</evidence>
<feature type="binding site" evidence="17">
    <location>
        <begin position="417"/>
        <end position="421"/>
    </location>
    <ligand>
        <name>AMP</name>
        <dbReference type="ChEBI" id="CHEBI:456215"/>
    </ligand>
</feature>
<evidence type="ECO:0000256" key="14">
    <source>
        <dbReference type="ARBA" id="ARBA00025153"/>
    </source>
</evidence>
<keyword evidence="9 18" id="KW-0630">Potassium</keyword>
<comment type="catalytic activity">
    <reaction evidence="1 18 19">
        <text>(6R)-NADHX = (6S)-NADHX</text>
        <dbReference type="Rhea" id="RHEA:32215"/>
        <dbReference type="ChEBI" id="CHEBI:64074"/>
        <dbReference type="ChEBI" id="CHEBI:64075"/>
        <dbReference type="EC" id="5.1.99.6"/>
    </reaction>
</comment>
<evidence type="ECO:0000256" key="2">
    <source>
        <dbReference type="ARBA" id="ARBA00000909"/>
    </source>
</evidence>
<proteinExistence type="inferred from homology"/>
<comment type="catalytic activity">
    <reaction evidence="2 18 19">
        <text>(6R)-NADPHX = (6S)-NADPHX</text>
        <dbReference type="Rhea" id="RHEA:32227"/>
        <dbReference type="ChEBI" id="CHEBI:64076"/>
        <dbReference type="ChEBI" id="CHEBI:64077"/>
        <dbReference type="EC" id="5.1.99.6"/>
    </reaction>
</comment>
<dbReference type="InterPro" id="IPR000631">
    <property type="entry name" value="CARKD"/>
</dbReference>
<dbReference type="HAMAP" id="MF_01966">
    <property type="entry name" value="NADHX_epimerase"/>
    <property type="match status" value="1"/>
</dbReference>
<dbReference type="EC" id="4.2.1.136" evidence="19"/>
<feature type="binding site" evidence="17">
    <location>
        <position position="447"/>
    </location>
    <ligand>
        <name>(6S)-NADPHX</name>
        <dbReference type="ChEBI" id="CHEBI:64076"/>
    </ligand>
</feature>
<feature type="binding site" evidence="18">
    <location>
        <position position="160"/>
    </location>
    <ligand>
        <name>(6S)-NADPHX</name>
        <dbReference type="ChEBI" id="CHEBI:64076"/>
    </ligand>
</feature>
<dbReference type="GO" id="GO:0005524">
    <property type="term" value="F:ATP binding"/>
    <property type="evidence" value="ECO:0007669"/>
    <property type="project" value="UniProtKB-UniRule"/>
</dbReference>
<dbReference type="PANTHER" id="PTHR12592">
    <property type="entry name" value="ATP-DEPENDENT (S)-NAD(P)H-HYDRATE DEHYDRATASE FAMILY MEMBER"/>
    <property type="match status" value="1"/>
</dbReference>
<comment type="similarity">
    <text evidence="4 19">In the C-terminal section; belongs to the NnrD/CARKD family.</text>
</comment>
<feature type="binding site" evidence="18">
    <location>
        <begin position="58"/>
        <end position="62"/>
    </location>
    <ligand>
        <name>(6S)-NADPHX</name>
        <dbReference type="ChEBI" id="CHEBI:64076"/>
    </ligand>
</feature>
<evidence type="ECO:0000256" key="10">
    <source>
        <dbReference type="ARBA" id="ARBA00023027"/>
    </source>
</evidence>
<comment type="caution">
    <text evidence="18">Lacks conserved residue(s) required for the propagation of feature annotation.</text>
</comment>
<gene>
    <name evidence="18" type="primary">nnrE</name>
    <name evidence="17" type="synonym">nnrD</name>
    <name evidence="22" type="ORF">HXL70_05015</name>
</gene>
<comment type="caution">
    <text evidence="22">The sequence shown here is derived from an EMBL/GenBank/DDBJ whole genome shotgun (WGS) entry which is preliminary data.</text>
</comment>
<evidence type="ECO:0000259" key="21">
    <source>
        <dbReference type="PROSITE" id="PS51385"/>
    </source>
</evidence>
<evidence type="ECO:0000256" key="8">
    <source>
        <dbReference type="ARBA" id="ARBA00022857"/>
    </source>
</evidence>
<dbReference type="InterPro" id="IPR029056">
    <property type="entry name" value="Ribokinase-like"/>
</dbReference>
<dbReference type="GO" id="GO:0052856">
    <property type="term" value="F:NAD(P)HX epimerase activity"/>
    <property type="evidence" value="ECO:0007669"/>
    <property type="project" value="UniProtKB-UniRule"/>
</dbReference>
<dbReference type="SUPFAM" id="SSF53613">
    <property type="entry name" value="Ribokinase-like"/>
    <property type="match status" value="1"/>
</dbReference>
<dbReference type="InterPro" id="IPR030677">
    <property type="entry name" value="Nnr"/>
</dbReference>
<comment type="function">
    <text evidence="18">Catalyzes the epimerization of the S- and R-forms of NAD(P)HX, a damaged form of NAD(P)H that is a result of enzymatic or heat-dependent hydration. This is a prerequisite for the S-specific NAD(P)H-hydrate dehydratase to allow the repair of both epimers of NAD(P)HX.</text>
</comment>
<evidence type="ECO:0000256" key="7">
    <source>
        <dbReference type="ARBA" id="ARBA00022840"/>
    </source>
</evidence>
<keyword evidence="10 17" id="KW-0520">NAD</keyword>
<keyword evidence="7 17" id="KW-0067">ATP-binding</keyword>
<dbReference type="HAMAP" id="MF_01965">
    <property type="entry name" value="NADHX_dehydratase"/>
    <property type="match status" value="1"/>
</dbReference>
<feature type="binding site" evidence="18">
    <location>
        <begin position="131"/>
        <end position="137"/>
    </location>
    <ligand>
        <name>(6S)-NADPHX</name>
        <dbReference type="ChEBI" id="CHEBI:64076"/>
    </ligand>
</feature>
<comment type="cofactor">
    <cofactor evidence="18 19">
        <name>K(+)</name>
        <dbReference type="ChEBI" id="CHEBI:29103"/>
    </cofactor>
    <text evidence="18 19">Binds 1 potassium ion per subunit.</text>
</comment>
<evidence type="ECO:0000256" key="16">
    <source>
        <dbReference type="ARBA" id="ARBA00049209"/>
    </source>
</evidence>
<evidence type="ECO:0000256" key="3">
    <source>
        <dbReference type="ARBA" id="ARBA00006001"/>
    </source>
</evidence>
<dbReference type="AlphaFoldDB" id="A0A930FPD0"/>
<comment type="catalytic activity">
    <reaction evidence="15 17 19">
        <text>(6S)-NADHX + ADP = AMP + phosphate + NADH + H(+)</text>
        <dbReference type="Rhea" id="RHEA:32223"/>
        <dbReference type="ChEBI" id="CHEBI:15378"/>
        <dbReference type="ChEBI" id="CHEBI:43474"/>
        <dbReference type="ChEBI" id="CHEBI:57945"/>
        <dbReference type="ChEBI" id="CHEBI:64074"/>
        <dbReference type="ChEBI" id="CHEBI:456215"/>
        <dbReference type="ChEBI" id="CHEBI:456216"/>
        <dbReference type="EC" id="4.2.1.136"/>
    </reaction>
</comment>
<sequence length="508" mass="52680">MILTTSEESRLLDQRAMTEYGLPESVLMENAGASVVQLMKEKISWEDARVVIVCGSGNNGGDGFVTARYALSEGADVAVLVMGDASHMGENSLLYKNIAAKMGIPVISVAGADDAKEYLAGADIIVDALIGTGLKHHVKGSTAELITAMNDSEAVIVSVDVPSGMFSDSGCAAGAVVNADYTVALGSVKRGHVLYPGNGYTGTVLYSPIGIPNGAREHFPVKLVEEKDIYEFLPVRSFAAHKGTNGFIGIFAGSEGMAGAGLLAAQGALYGGGGKIALVSVGNAAFQLAGKIPEVMVSSCGDAPCFTEDMSDKAVKQTEMYDVVALGPGLGRNERTQTFVADMLEHCRKTMVVDGDALFAVGHQKINLRNCPADVVLTPHVGEFAFLTGLTAKDVEAGRIDEAIRYAKENHVVLVLKGAPTVIAVPDGRAWVNSTGNPGMATGGMGDTLTGIIAAFIGQGLSAEEAAVAGVYLHGLAGDLLAEKMPVGYTAGDVARMIPLARKKVIEG</sequence>
<feature type="binding site" evidence="17">
    <location>
        <position position="329"/>
    </location>
    <ligand>
        <name>(6S)-NADPHX</name>
        <dbReference type="ChEBI" id="CHEBI:64076"/>
    </ligand>
</feature>
<dbReference type="SUPFAM" id="SSF64153">
    <property type="entry name" value="YjeF N-terminal domain-like"/>
    <property type="match status" value="1"/>
</dbReference>
<name>A0A930FPD0_9FIRM</name>
<dbReference type="GO" id="GO:0052855">
    <property type="term" value="F:ADP-dependent NAD(P)H-hydrate dehydratase activity"/>
    <property type="evidence" value="ECO:0007669"/>
    <property type="project" value="UniProtKB-UniRule"/>
</dbReference>
<feature type="binding site" evidence="18">
    <location>
        <position position="59"/>
    </location>
    <ligand>
        <name>K(+)</name>
        <dbReference type="ChEBI" id="CHEBI:29103"/>
    </ligand>
</feature>
<evidence type="ECO:0000256" key="18">
    <source>
        <dbReference type="HAMAP-Rule" id="MF_01966"/>
    </source>
</evidence>
<evidence type="ECO:0000256" key="4">
    <source>
        <dbReference type="ARBA" id="ARBA00009524"/>
    </source>
</evidence>
<dbReference type="InterPro" id="IPR004443">
    <property type="entry name" value="YjeF_N_dom"/>
</dbReference>
<evidence type="ECO:0000256" key="6">
    <source>
        <dbReference type="ARBA" id="ARBA00022741"/>
    </source>
</evidence>
<dbReference type="Gene3D" id="3.40.1190.20">
    <property type="match status" value="1"/>
</dbReference>
<comment type="similarity">
    <text evidence="18">Belongs to the NnrE/AIBP family.</text>
</comment>
<dbReference type="PIRSF" id="PIRSF017184">
    <property type="entry name" value="Nnr"/>
    <property type="match status" value="1"/>
</dbReference>
<dbReference type="Pfam" id="PF01256">
    <property type="entry name" value="Carb_kinase"/>
    <property type="match status" value="1"/>
</dbReference>
<dbReference type="GO" id="GO:0110051">
    <property type="term" value="P:metabolite repair"/>
    <property type="evidence" value="ECO:0007669"/>
    <property type="project" value="TreeGrafter"/>
</dbReference>
<feature type="domain" description="YjeF C-terminal" evidence="20">
    <location>
        <begin position="225"/>
        <end position="505"/>
    </location>
</feature>
<feature type="domain" description="YjeF N-terminal" evidence="21">
    <location>
        <begin position="9"/>
        <end position="217"/>
    </location>
</feature>